<dbReference type="PANTHER" id="PTHR12552">
    <property type="entry name" value="OLIGOPHRENIN 1"/>
    <property type="match status" value="1"/>
</dbReference>
<dbReference type="InterPro" id="IPR011993">
    <property type="entry name" value="PH-like_dom_sf"/>
</dbReference>
<dbReference type="Pfam" id="PF00620">
    <property type="entry name" value="RhoGAP"/>
    <property type="match status" value="1"/>
</dbReference>
<dbReference type="InterPro" id="IPR004148">
    <property type="entry name" value="BAR_dom"/>
</dbReference>
<dbReference type="SUPFAM" id="SSF50729">
    <property type="entry name" value="PH domain-like"/>
    <property type="match status" value="1"/>
</dbReference>
<dbReference type="PROSITE" id="PS50002">
    <property type="entry name" value="SH3"/>
    <property type="match status" value="1"/>
</dbReference>
<evidence type="ECO:0000313" key="9">
    <source>
        <dbReference type="Proteomes" id="UP000472271"/>
    </source>
</evidence>
<dbReference type="SUPFAM" id="SSF103657">
    <property type="entry name" value="BAR/IMD domain-like"/>
    <property type="match status" value="1"/>
</dbReference>
<feature type="compositionally biased region" description="Low complexity" evidence="4">
    <location>
        <begin position="570"/>
        <end position="603"/>
    </location>
</feature>
<dbReference type="PANTHER" id="PTHR12552:SF4">
    <property type="entry name" value="RHO GTPASE-ACTIVATING PROTEIN 26"/>
    <property type="match status" value="1"/>
</dbReference>
<dbReference type="InterPro" id="IPR001452">
    <property type="entry name" value="SH3_domain"/>
</dbReference>
<reference evidence="8" key="2">
    <citation type="submission" date="2025-08" db="UniProtKB">
        <authorList>
            <consortium name="Ensembl"/>
        </authorList>
    </citation>
    <scope>IDENTIFICATION</scope>
</reference>
<dbReference type="InterPro" id="IPR047234">
    <property type="entry name" value="GRAF_fam"/>
</dbReference>
<dbReference type="GO" id="GO:0007165">
    <property type="term" value="P:signal transduction"/>
    <property type="evidence" value="ECO:0007669"/>
    <property type="project" value="InterPro"/>
</dbReference>
<dbReference type="FunFam" id="1.20.1270.60:FF:000001">
    <property type="entry name" value="Rho GTPase-activating protein 26"/>
    <property type="match status" value="1"/>
</dbReference>
<dbReference type="SUPFAM" id="SSF48350">
    <property type="entry name" value="GTPase activation domain, GAP"/>
    <property type="match status" value="1"/>
</dbReference>
<dbReference type="SUPFAM" id="SSF50044">
    <property type="entry name" value="SH3-domain"/>
    <property type="match status" value="1"/>
</dbReference>
<keyword evidence="2" id="KW-0343">GTPase activation</keyword>
<evidence type="ECO:0000259" key="5">
    <source>
        <dbReference type="PROSITE" id="PS50002"/>
    </source>
</evidence>
<dbReference type="Gene3D" id="1.20.1270.60">
    <property type="entry name" value="Arfaptin homology (AH) domain/BAR domain"/>
    <property type="match status" value="1"/>
</dbReference>
<dbReference type="InterPro" id="IPR008936">
    <property type="entry name" value="Rho_GTPase_activation_prot"/>
</dbReference>
<dbReference type="GO" id="GO:0005096">
    <property type="term" value="F:GTPase activator activity"/>
    <property type="evidence" value="ECO:0007669"/>
    <property type="project" value="UniProtKB-KW"/>
</dbReference>
<reference evidence="8" key="1">
    <citation type="submission" date="2019-06" db="EMBL/GenBank/DDBJ databases">
        <authorList>
            <consortium name="Wellcome Sanger Institute Data Sharing"/>
        </authorList>
    </citation>
    <scope>NUCLEOTIDE SEQUENCE [LARGE SCALE GENOMIC DNA]</scope>
</reference>
<dbReference type="PROSITE" id="PS50003">
    <property type="entry name" value="PH_DOMAIN"/>
    <property type="match status" value="1"/>
</dbReference>
<dbReference type="InterPro" id="IPR047225">
    <property type="entry name" value="PH_GRAF"/>
</dbReference>
<proteinExistence type="predicted"/>
<accession>A0A673AUC7</accession>
<keyword evidence="1 3" id="KW-0728">SH3 domain</keyword>
<dbReference type="Pfam" id="PF14604">
    <property type="entry name" value="SH3_9"/>
    <property type="match status" value="1"/>
</dbReference>
<dbReference type="SMART" id="SM00326">
    <property type="entry name" value="SH3"/>
    <property type="match status" value="1"/>
</dbReference>
<dbReference type="InterPro" id="IPR027267">
    <property type="entry name" value="AH/BAR_dom_sf"/>
</dbReference>
<dbReference type="SMART" id="SM00324">
    <property type="entry name" value="RhoGAP"/>
    <property type="match status" value="1"/>
</dbReference>
<feature type="region of interest" description="Disordered" evidence="4">
    <location>
        <begin position="528"/>
        <end position="603"/>
    </location>
</feature>
<dbReference type="Proteomes" id="UP000472271">
    <property type="component" value="Chromosome 14"/>
</dbReference>
<organism evidence="8 9">
    <name type="scientific">Sphaeramia orbicularis</name>
    <name type="common">orbiculate cardinalfish</name>
    <dbReference type="NCBI Taxonomy" id="375764"/>
    <lineage>
        <taxon>Eukaryota</taxon>
        <taxon>Metazoa</taxon>
        <taxon>Chordata</taxon>
        <taxon>Craniata</taxon>
        <taxon>Vertebrata</taxon>
        <taxon>Euteleostomi</taxon>
        <taxon>Actinopterygii</taxon>
        <taxon>Neopterygii</taxon>
        <taxon>Teleostei</taxon>
        <taxon>Neoteleostei</taxon>
        <taxon>Acanthomorphata</taxon>
        <taxon>Gobiaria</taxon>
        <taxon>Kurtiformes</taxon>
        <taxon>Apogonoidei</taxon>
        <taxon>Apogonidae</taxon>
        <taxon>Apogoninae</taxon>
        <taxon>Sphaeramia</taxon>
    </lineage>
</organism>
<name>A0A673AUC7_9TELE</name>
<dbReference type="GO" id="GO:0005737">
    <property type="term" value="C:cytoplasm"/>
    <property type="evidence" value="ECO:0007669"/>
    <property type="project" value="InterPro"/>
</dbReference>
<evidence type="ECO:0000256" key="2">
    <source>
        <dbReference type="ARBA" id="ARBA00022468"/>
    </source>
</evidence>
<sequence length="663" mass="76076">MGLPALEFSDCYLDSPLFRERLKSHELELDKTNKFIKELIKDGKALIQALKNLSTAKRKFADSLNEFKFQCIGDAETDDEICIAKSLQEFAAVLQNLEDERTRMVSSFLLYLLQEAKKKYDKETEKYCAVLEKHLSLSARKKESHLHEADNQVDNVRQHFYEVSLEYVFKVQEVQERKMFDFVEPLLAFLQGLFTYYHHGYELAKDFNHFKTDLTISIQNTRNRFESTRSEVESLMRKMKENPHEHKSVSQHTMEGYLFVQEKRSFVSSWVKYYCTYHREPKRVTMVLFDPKSGGKMGEEESFILKSCTRRKTDSIEKRFCFDVEAVDRSGVITMQALSEEDRRLWMEAMDGREPVGYHVAQLDVIGFNVMKKFIYAVETRGIDEQGLYRIVGVNSRVQKLLSLAMDPKTCADVELDNPEWEIKTITSAIKHYLRFLDNPEARVTEIHALVHRLPEKNRQMLELLMKHLSNVANHHQQNLMTIANLGVVFGPTLLRPQEETVAAIMDIKFQNIVVEILIEHHEKVSIGPTGLQHSQSRRRSAESKAPSCSERPLTLFHTPTHSQKGDATSPSPTSPRSPSWPMFSAPSSPQPTSSTSSDSSPVSVAGRKARALYACKAEHDSELSFIAGTIFENVHSSREPGWLEGTLDGRTGLIPENYVEFL</sequence>
<evidence type="ECO:0000256" key="4">
    <source>
        <dbReference type="SAM" id="MobiDB-lite"/>
    </source>
</evidence>
<dbReference type="Gene3D" id="1.10.555.10">
    <property type="entry name" value="Rho GTPase activation protein"/>
    <property type="match status" value="2"/>
</dbReference>
<dbReference type="InterPro" id="IPR000198">
    <property type="entry name" value="RhoGAP_dom"/>
</dbReference>
<dbReference type="InterPro" id="IPR036028">
    <property type="entry name" value="SH3-like_dom_sf"/>
</dbReference>
<feature type="domain" description="PH" evidence="6">
    <location>
        <begin position="251"/>
        <end position="355"/>
    </location>
</feature>
<dbReference type="Ensembl" id="ENSSORT00005034106.1">
    <property type="protein sequence ID" value="ENSSORP00005033201.1"/>
    <property type="gene ID" value="ENSSORG00005015387.1"/>
</dbReference>
<keyword evidence="9" id="KW-1185">Reference proteome</keyword>
<dbReference type="InterPro" id="IPR001849">
    <property type="entry name" value="PH_domain"/>
</dbReference>
<evidence type="ECO:0000256" key="3">
    <source>
        <dbReference type="PROSITE-ProRule" id="PRU00192"/>
    </source>
</evidence>
<dbReference type="Gene3D" id="2.30.29.30">
    <property type="entry name" value="Pleckstrin-homology domain (PH domain)/Phosphotyrosine-binding domain (PTB)"/>
    <property type="match status" value="1"/>
</dbReference>
<dbReference type="Gene3D" id="2.30.30.40">
    <property type="entry name" value="SH3 Domains"/>
    <property type="match status" value="1"/>
</dbReference>
<protein>
    <submittedName>
        <fullName evidence="8">Rho GTPase activating protein 26</fullName>
    </submittedName>
</protein>
<dbReference type="PROSITE" id="PS50238">
    <property type="entry name" value="RHOGAP"/>
    <property type="match status" value="1"/>
</dbReference>
<dbReference type="Pfam" id="PF00169">
    <property type="entry name" value="PH"/>
    <property type="match status" value="1"/>
</dbReference>
<dbReference type="Pfam" id="PF16746">
    <property type="entry name" value="BAR_3"/>
    <property type="match status" value="1"/>
</dbReference>
<feature type="domain" description="Rho-GAP" evidence="7">
    <location>
        <begin position="361"/>
        <end position="526"/>
    </location>
</feature>
<feature type="compositionally biased region" description="Polar residues" evidence="4">
    <location>
        <begin position="558"/>
        <end position="569"/>
    </location>
</feature>
<dbReference type="FunFam" id="2.30.30.40:FF:000055">
    <property type="entry name" value="rho GTPase-activating protein 26 isoform X1"/>
    <property type="match status" value="1"/>
</dbReference>
<dbReference type="SMART" id="SM00233">
    <property type="entry name" value="PH"/>
    <property type="match status" value="1"/>
</dbReference>
<evidence type="ECO:0000259" key="7">
    <source>
        <dbReference type="PROSITE" id="PS50238"/>
    </source>
</evidence>
<evidence type="ECO:0000256" key="1">
    <source>
        <dbReference type="ARBA" id="ARBA00022443"/>
    </source>
</evidence>
<evidence type="ECO:0000313" key="8">
    <source>
        <dbReference type="Ensembl" id="ENSSORP00005033201.1"/>
    </source>
</evidence>
<dbReference type="CDD" id="cd01249">
    <property type="entry name" value="BAR-PH_GRAF_family"/>
    <property type="match status" value="1"/>
</dbReference>
<dbReference type="AlphaFoldDB" id="A0A673AUC7"/>
<feature type="domain" description="SH3" evidence="5">
    <location>
        <begin position="605"/>
        <end position="663"/>
    </location>
</feature>
<gene>
    <name evidence="8" type="primary">arhgap26</name>
</gene>
<dbReference type="FunFam" id="2.30.29.30:FF:000116">
    <property type="entry name" value="Rho GTPase activating protein 26"/>
    <property type="match status" value="1"/>
</dbReference>
<evidence type="ECO:0000259" key="6">
    <source>
        <dbReference type="PROSITE" id="PS50003"/>
    </source>
</evidence>
<reference evidence="8" key="3">
    <citation type="submission" date="2025-09" db="UniProtKB">
        <authorList>
            <consortium name="Ensembl"/>
        </authorList>
    </citation>
    <scope>IDENTIFICATION</scope>
</reference>